<comment type="caution">
    <text evidence="1">The sequence shown here is derived from an EMBL/GenBank/DDBJ whole genome shotgun (WGS) entry which is preliminary data.</text>
</comment>
<gene>
    <name evidence="1" type="ORF">SCF082_LOCUS2288</name>
</gene>
<proteinExistence type="predicted"/>
<reference evidence="1 2" key="1">
    <citation type="submission" date="2024-02" db="EMBL/GenBank/DDBJ databases">
        <authorList>
            <person name="Chen Y."/>
            <person name="Shah S."/>
            <person name="Dougan E. K."/>
            <person name="Thang M."/>
            <person name="Chan C."/>
        </authorList>
    </citation>
    <scope>NUCLEOTIDE SEQUENCE [LARGE SCALE GENOMIC DNA]</scope>
</reference>
<protein>
    <recommendedName>
        <fullName evidence="3">EGF-like domain-containing protein</fullName>
    </recommendedName>
</protein>
<accession>A0ABP0HLB6</accession>
<evidence type="ECO:0008006" key="3">
    <source>
        <dbReference type="Google" id="ProtNLM"/>
    </source>
</evidence>
<evidence type="ECO:0000313" key="2">
    <source>
        <dbReference type="Proteomes" id="UP001642464"/>
    </source>
</evidence>
<sequence>MDDGCEAAPCNIPNTTGDGPHCRCKDGFQGEINWEGVVPTGHCKPAPCKVLNSNQMPGLECACLRGTVGNISWDRMRAFGPCKNIKCSGAYMNGVEGPDCRCADGYYGNLFPSALYIDPEGKEFGPHEWKGACTPARCTVENSNGVPGLLCQCRSGYAGDIFWNGSVSQGNCTPALCSIPNSNKEKGLDCKCTSGYIGHITWSGRVPSGTCRAAPCRVPQSDFAAGPQCRCLPGFYGQISWEEEAAKGECLPLPQCSSKLIHTTWLKTQLEDLEGHLCDAGQRLVFHGRQCAEEAHKIQWTLVESQPDGRHCMEFVQIFLILIMTDALQFRGRLCGYDLIQWEKVSIWKHSGENQRCFPPSLVLQHRWRWPAQNNMEQPPGPTLNASTLLLQTADQGRLGHEGAGRSSYGTHGWYTDGNHLSLRMPAMFEDGAEFFLVADGDDGSEFMSPDEELELKLLTSHTLPLWWTSALQADASSERAAHQIDSLWQCELSHYERGTCYHAKIGRGVMIWNTSESMCQGDFDHVGQDVKDKGSYYTFARSGHGTQTYANTQECLPFARRRELQVEIGELHGDAQPGFVSNAAVLAKCKEKADAEWDVHTEDEPLG</sequence>
<evidence type="ECO:0000313" key="1">
    <source>
        <dbReference type="EMBL" id="CAK8990558.1"/>
    </source>
</evidence>
<dbReference type="EMBL" id="CAXAMM010001114">
    <property type="protein sequence ID" value="CAK8990558.1"/>
    <property type="molecule type" value="Genomic_DNA"/>
</dbReference>
<keyword evidence="2" id="KW-1185">Reference proteome</keyword>
<dbReference type="Proteomes" id="UP001642464">
    <property type="component" value="Unassembled WGS sequence"/>
</dbReference>
<organism evidence="1 2">
    <name type="scientific">Durusdinium trenchii</name>
    <dbReference type="NCBI Taxonomy" id="1381693"/>
    <lineage>
        <taxon>Eukaryota</taxon>
        <taxon>Sar</taxon>
        <taxon>Alveolata</taxon>
        <taxon>Dinophyceae</taxon>
        <taxon>Suessiales</taxon>
        <taxon>Symbiodiniaceae</taxon>
        <taxon>Durusdinium</taxon>
    </lineage>
</organism>
<name>A0ABP0HLB6_9DINO</name>